<comment type="caution">
    <text evidence="1">The sequence shown here is derived from an EMBL/GenBank/DDBJ whole genome shotgun (WGS) entry which is preliminary data.</text>
</comment>
<proteinExistence type="predicted"/>
<sequence>MLCPLSYCGLETWAGVEPAFAALQAAASPLGYQVMEPRARFELAACGIPFRSDLRQSAGFGCAALLHSIS</sequence>
<name>A0A0F8YKS9_9ZZZZ</name>
<evidence type="ECO:0000313" key="1">
    <source>
        <dbReference type="EMBL" id="KKK74330.1"/>
    </source>
</evidence>
<accession>A0A0F8YKS9</accession>
<organism evidence="1">
    <name type="scientific">marine sediment metagenome</name>
    <dbReference type="NCBI Taxonomy" id="412755"/>
    <lineage>
        <taxon>unclassified sequences</taxon>
        <taxon>metagenomes</taxon>
        <taxon>ecological metagenomes</taxon>
    </lineage>
</organism>
<gene>
    <name evidence="1" type="ORF">LCGC14_2884830</name>
</gene>
<dbReference type="EMBL" id="LAZR01056370">
    <property type="protein sequence ID" value="KKK74330.1"/>
    <property type="molecule type" value="Genomic_DNA"/>
</dbReference>
<dbReference type="AlphaFoldDB" id="A0A0F8YKS9"/>
<feature type="non-terminal residue" evidence="1">
    <location>
        <position position="70"/>
    </location>
</feature>
<protein>
    <submittedName>
        <fullName evidence="1">Uncharacterized protein</fullName>
    </submittedName>
</protein>
<reference evidence="1" key="1">
    <citation type="journal article" date="2015" name="Nature">
        <title>Complex archaea that bridge the gap between prokaryotes and eukaryotes.</title>
        <authorList>
            <person name="Spang A."/>
            <person name="Saw J.H."/>
            <person name="Jorgensen S.L."/>
            <person name="Zaremba-Niedzwiedzka K."/>
            <person name="Martijn J."/>
            <person name="Lind A.E."/>
            <person name="van Eijk R."/>
            <person name="Schleper C."/>
            <person name="Guy L."/>
            <person name="Ettema T.J."/>
        </authorList>
    </citation>
    <scope>NUCLEOTIDE SEQUENCE</scope>
</reference>